<proteinExistence type="predicted"/>
<organism evidence="2 3">
    <name type="scientific">Neisseria dumasiana</name>
    <dbReference type="NCBI Taxonomy" id="1931275"/>
    <lineage>
        <taxon>Bacteria</taxon>
        <taxon>Pseudomonadati</taxon>
        <taxon>Pseudomonadota</taxon>
        <taxon>Betaproteobacteria</taxon>
        <taxon>Neisseriales</taxon>
        <taxon>Neisseriaceae</taxon>
        <taxon>Neisseria</taxon>
    </lineage>
</organism>
<accession>A0A1X3DL03</accession>
<evidence type="ECO:0000313" key="2">
    <source>
        <dbReference type="EMBL" id="OSI25066.1"/>
    </source>
</evidence>
<dbReference type="Proteomes" id="UP000193303">
    <property type="component" value="Unassembled WGS sequence"/>
</dbReference>
<feature type="coiled-coil region" evidence="1">
    <location>
        <begin position="24"/>
        <end position="68"/>
    </location>
</feature>
<evidence type="ECO:0000313" key="3">
    <source>
        <dbReference type="Proteomes" id="UP000193303"/>
    </source>
</evidence>
<comment type="caution">
    <text evidence="2">The sequence shown here is derived from an EMBL/GenBank/DDBJ whole genome shotgun (WGS) entry which is preliminary data.</text>
</comment>
<protein>
    <submittedName>
        <fullName evidence="2">Uncharacterized protein</fullName>
    </submittedName>
</protein>
<dbReference type="RefSeq" id="WP_085357842.1">
    <property type="nucleotide sequence ID" value="NZ_MTAB01000002.1"/>
</dbReference>
<sequence>MAKAKTGQTVETTVDVKPEEATLAAALQAEADALKAELGKAKAEIQALQAELAAAQTHNTELEKALEEAVFVSGEADGISDDKTLTPDLAAGFYAGSNAPAKDAEVVAIKSKHGHAFWRAGYQVQSYWTFVRRADFEPDDFSRLIGDRLSEVREALPKAAS</sequence>
<dbReference type="EMBL" id="MTAB01000002">
    <property type="protein sequence ID" value="OSI25066.1"/>
    <property type="molecule type" value="Genomic_DNA"/>
</dbReference>
<keyword evidence="1" id="KW-0175">Coiled coil</keyword>
<reference evidence="3" key="1">
    <citation type="submission" date="2017-01" db="EMBL/GenBank/DDBJ databases">
        <authorList>
            <person name="Mah S.A."/>
            <person name="Swanson W.J."/>
            <person name="Moy G.W."/>
            <person name="Vacquier V.D."/>
        </authorList>
    </citation>
    <scope>NUCLEOTIDE SEQUENCE [LARGE SCALE GENOMIC DNA]</scope>
    <source>
        <strain evidence="3">124861</strain>
    </source>
</reference>
<name>A0A1X3DL03_9NEIS</name>
<evidence type="ECO:0000256" key="1">
    <source>
        <dbReference type="SAM" id="Coils"/>
    </source>
</evidence>
<dbReference type="AlphaFoldDB" id="A0A1X3DL03"/>
<gene>
    <name evidence="2" type="ORF">BV912_01435</name>
</gene>
<dbReference type="OrthoDB" id="9967749at2"/>